<accession>A0A100WV42</accession>
<proteinExistence type="predicted"/>
<name>A0A100WV42_MYCFO</name>
<dbReference type="Proteomes" id="UP000069705">
    <property type="component" value="Unassembled WGS sequence"/>
</dbReference>
<dbReference type="AlphaFoldDB" id="A0A100WV42"/>
<sequence length="67" mass="7707">MTEMDAALQEWRRLIKAEIRLRQKIHHQHSVIAAALETPTERAEMGDKLARANALLSQMKALLGEWE</sequence>
<reference evidence="2" key="2">
    <citation type="submission" date="2016-02" db="EMBL/GenBank/DDBJ databases">
        <title>Draft genome sequence of five rapidly growing Mycobacterium species.</title>
        <authorList>
            <person name="Katahira K."/>
            <person name="Gotou Y."/>
            <person name="Iida K."/>
            <person name="Ogura Y."/>
            <person name="Hayashi T."/>
        </authorList>
    </citation>
    <scope>NUCLEOTIDE SEQUENCE [LARGE SCALE GENOMIC DNA]</scope>
    <source>
        <strain evidence="2">JCM6368</strain>
    </source>
</reference>
<dbReference type="RefSeq" id="WP_061264901.1">
    <property type="nucleotide sequence ID" value="NZ_BCSZ01000051.1"/>
</dbReference>
<protein>
    <submittedName>
        <fullName evidence="1">EF hand domain protein</fullName>
    </submittedName>
</protein>
<comment type="caution">
    <text evidence="1">The sequence shown here is derived from an EMBL/GenBank/DDBJ whole genome shotgun (WGS) entry which is preliminary data.</text>
</comment>
<evidence type="ECO:0000313" key="2">
    <source>
        <dbReference type="Proteomes" id="UP000069705"/>
    </source>
</evidence>
<organism evidence="1 2">
    <name type="scientific">Mycolicibacterium fortuitum subsp. acetamidolyticum</name>
    <dbReference type="NCBI Taxonomy" id="144550"/>
    <lineage>
        <taxon>Bacteria</taxon>
        <taxon>Bacillati</taxon>
        <taxon>Actinomycetota</taxon>
        <taxon>Actinomycetes</taxon>
        <taxon>Mycobacteriales</taxon>
        <taxon>Mycobacteriaceae</taxon>
        <taxon>Mycolicibacterium</taxon>
    </lineage>
</organism>
<reference evidence="1 2" key="1">
    <citation type="journal article" date="2016" name="Genome Announc.">
        <title>Draft Genome Sequences of Five Rapidly Growing Mycobacterium Species, M. thermoresistibile, M. fortuitum subsp. acetamidolyticum, M. canariasense, M. brisbanense, and M. novocastrense.</title>
        <authorList>
            <person name="Katahira K."/>
            <person name="Ogura Y."/>
            <person name="Gotoh Y."/>
            <person name="Hayashi T."/>
        </authorList>
    </citation>
    <scope>NUCLEOTIDE SEQUENCE [LARGE SCALE GENOMIC DNA]</scope>
    <source>
        <strain evidence="1 2">JCM6368</strain>
    </source>
</reference>
<dbReference type="EMBL" id="BCSZ01000051">
    <property type="protein sequence ID" value="GAT04912.1"/>
    <property type="molecule type" value="Genomic_DNA"/>
</dbReference>
<evidence type="ECO:0000313" key="1">
    <source>
        <dbReference type="EMBL" id="GAT04912.1"/>
    </source>
</evidence>
<gene>
    <name evidence="1" type="ORF">RMCFA_5023</name>
</gene>